<keyword evidence="3" id="KW-0067">ATP-binding</keyword>
<dbReference type="GO" id="GO:0005829">
    <property type="term" value="C:cytosol"/>
    <property type="evidence" value="ECO:0007669"/>
    <property type="project" value="TreeGrafter"/>
</dbReference>
<accession>A0A448WJP1</accession>
<dbReference type="PANTHER" id="PTHR42918">
    <property type="entry name" value="LYSYL-TRNA SYNTHETASE"/>
    <property type="match status" value="1"/>
</dbReference>
<evidence type="ECO:0000313" key="7">
    <source>
        <dbReference type="Proteomes" id="UP000784294"/>
    </source>
</evidence>
<feature type="domain" description="Aminoacyl-tRNA synthetase class II (D/K/N)" evidence="5">
    <location>
        <begin position="6"/>
        <end position="57"/>
    </location>
</feature>
<name>A0A448WJP1_9PLAT</name>
<evidence type="ECO:0000256" key="4">
    <source>
        <dbReference type="SAM" id="MobiDB-lite"/>
    </source>
</evidence>
<evidence type="ECO:0000259" key="5">
    <source>
        <dbReference type="Pfam" id="PF00152"/>
    </source>
</evidence>
<evidence type="ECO:0000256" key="2">
    <source>
        <dbReference type="ARBA" id="ARBA00022741"/>
    </source>
</evidence>
<dbReference type="OrthoDB" id="21243at2759"/>
<dbReference type="GO" id="GO:0004824">
    <property type="term" value="F:lysine-tRNA ligase activity"/>
    <property type="evidence" value="ECO:0007669"/>
    <property type="project" value="TreeGrafter"/>
</dbReference>
<dbReference type="Proteomes" id="UP000784294">
    <property type="component" value="Unassembled WGS sequence"/>
</dbReference>
<comment type="caution">
    <text evidence="6">The sequence shown here is derived from an EMBL/GenBank/DDBJ whole genome shotgun (WGS) entry which is preliminary data.</text>
</comment>
<reference evidence="6" key="1">
    <citation type="submission" date="2018-11" db="EMBL/GenBank/DDBJ databases">
        <authorList>
            <consortium name="Pathogen Informatics"/>
        </authorList>
    </citation>
    <scope>NUCLEOTIDE SEQUENCE</scope>
</reference>
<evidence type="ECO:0000313" key="6">
    <source>
        <dbReference type="EMBL" id="VEL13395.1"/>
    </source>
</evidence>
<dbReference type="InterPro" id="IPR045864">
    <property type="entry name" value="aa-tRNA-synth_II/BPL/LPL"/>
</dbReference>
<organism evidence="6 7">
    <name type="scientific">Protopolystoma xenopodis</name>
    <dbReference type="NCBI Taxonomy" id="117903"/>
    <lineage>
        <taxon>Eukaryota</taxon>
        <taxon>Metazoa</taxon>
        <taxon>Spiralia</taxon>
        <taxon>Lophotrochozoa</taxon>
        <taxon>Platyhelminthes</taxon>
        <taxon>Monogenea</taxon>
        <taxon>Polyopisthocotylea</taxon>
        <taxon>Polystomatidea</taxon>
        <taxon>Polystomatidae</taxon>
        <taxon>Protopolystoma</taxon>
    </lineage>
</organism>
<dbReference type="InterPro" id="IPR004364">
    <property type="entry name" value="Aa-tRNA-synt_II"/>
</dbReference>
<dbReference type="GO" id="GO:0006430">
    <property type="term" value="P:lysyl-tRNA aminoacylation"/>
    <property type="evidence" value="ECO:0007669"/>
    <property type="project" value="TreeGrafter"/>
</dbReference>
<feature type="region of interest" description="Disordered" evidence="4">
    <location>
        <begin position="206"/>
        <end position="255"/>
    </location>
</feature>
<keyword evidence="7" id="KW-1185">Reference proteome</keyword>
<proteinExistence type="predicted"/>
<keyword evidence="1" id="KW-0436">Ligase</keyword>
<dbReference type="GO" id="GO:0000049">
    <property type="term" value="F:tRNA binding"/>
    <property type="evidence" value="ECO:0007669"/>
    <property type="project" value="TreeGrafter"/>
</dbReference>
<feature type="compositionally biased region" description="Polar residues" evidence="4">
    <location>
        <begin position="206"/>
        <end position="215"/>
    </location>
</feature>
<gene>
    <name evidence="6" type="ORF">PXEA_LOCUS6835</name>
</gene>
<keyword evidence="2" id="KW-0547">Nucleotide-binding</keyword>
<dbReference type="Gene3D" id="3.30.930.10">
    <property type="entry name" value="Bira Bifunctional Protein, Domain 2"/>
    <property type="match status" value="1"/>
</dbReference>
<evidence type="ECO:0000256" key="3">
    <source>
        <dbReference type="ARBA" id="ARBA00022840"/>
    </source>
</evidence>
<sequence length="255" mass="27709">MAKAAGDEEAMPIDEDYISALGYGLAPTGGVGIGLDRLTMFFTNTNNIKEVLLFPAMRPSTQSQASLLISSELPLDIGSKNLLTPQTPHVQLHEECPSDMHRNEEVIQKPEEQPLEQDWPIKQKEELTLSHGDRPHDYPQLAHPTIDSEITPITKIDTAPDRHQACTESTLDTISQAVAASISQTSSEGRATSTSPQTVHVTSLASSNSQIQSEANVHEPTPSTPIKLNPPCSTISPHEHITTKSSGGKRKRGRK</sequence>
<dbReference type="AlphaFoldDB" id="A0A448WJP1"/>
<dbReference type="PANTHER" id="PTHR42918:SF15">
    <property type="entry name" value="LYSINE--TRNA LIGASE, CHLOROPLASTIC_MITOCHONDRIAL"/>
    <property type="match status" value="1"/>
</dbReference>
<dbReference type="GO" id="GO:0005524">
    <property type="term" value="F:ATP binding"/>
    <property type="evidence" value="ECO:0007669"/>
    <property type="project" value="InterPro"/>
</dbReference>
<dbReference type="SUPFAM" id="SSF55681">
    <property type="entry name" value="Class II aaRS and biotin synthetases"/>
    <property type="match status" value="1"/>
</dbReference>
<evidence type="ECO:0000256" key="1">
    <source>
        <dbReference type="ARBA" id="ARBA00022598"/>
    </source>
</evidence>
<dbReference type="EMBL" id="CAAALY010017648">
    <property type="protein sequence ID" value="VEL13395.1"/>
    <property type="molecule type" value="Genomic_DNA"/>
</dbReference>
<dbReference type="Pfam" id="PF00152">
    <property type="entry name" value="tRNA-synt_2"/>
    <property type="match status" value="1"/>
</dbReference>
<protein>
    <recommendedName>
        <fullName evidence="5">Aminoacyl-tRNA synthetase class II (D/K/N) domain-containing protein</fullName>
    </recommendedName>
</protein>